<feature type="compositionally biased region" description="Polar residues" evidence="1">
    <location>
        <begin position="68"/>
        <end position="86"/>
    </location>
</feature>
<dbReference type="EMBL" id="JABANM010031375">
    <property type="protein sequence ID" value="KAF4704686.1"/>
    <property type="molecule type" value="Genomic_DNA"/>
</dbReference>
<evidence type="ECO:0000313" key="2">
    <source>
        <dbReference type="EMBL" id="KAF4694327.1"/>
    </source>
</evidence>
<dbReference type="EMBL" id="JABANP010000034">
    <property type="protein sequence ID" value="KAF4694327.1"/>
    <property type="molecule type" value="Genomic_DNA"/>
</dbReference>
<organism evidence="3 5">
    <name type="scientific">Perkinsus olseni</name>
    <name type="common">Perkinsus atlanticus</name>
    <dbReference type="NCBI Taxonomy" id="32597"/>
    <lineage>
        <taxon>Eukaryota</taxon>
        <taxon>Sar</taxon>
        <taxon>Alveolata</taxon>
        <taxon>Perkinsozoa</taxon>
        <taxon>Perkinsea</taxon>
        <taxon>Perkinsida</taxon>
        <taxon>Perkinsidae</taxon>
        <taxon>Perkinsus</taxon>
    </lineage>
</organism>
<dbReference type="Proteomes" id="UP000574390">
    <property type="component" value="Unassembled WGS sequence"/>
</dbReference>
<gene>
    <name evidence="2" type="ORF">FOZ60_008484</name>
    <name evidence="3" type="ORF">FOZ62_022884</name>
</gene>
<comment type="caution">
    <text evidence="3">The sequence shown here is derived from an EMBL/GenBank/DDBJ whole genome shotgun (WGS) entry which is preliminary data.</text>
</comment>
<sequence>MIIGQTLTHSARSLGYTTTTPYRMIDVTEDASRPPLLNNNDDTNGIGQGHHDEQTIVTKLNDDDDPSRQSSYKRPVQDESNPSSNIDLHPQGEGKARAAATLRSEMQTGEPVQTTRSASTQKRKDESIVVVDDSKRLTEIAAAKVRRWRSESCRRNRIRREWVQRREHELEHRKAEEAERVKQEKRQRVLRARHHRKEAAQERSCNNSHGKNRIRLTVSVPPSSSSKPIRRPIEDRPEWRSPSQRRYTCGDTPARHRKDEERDRSVEARSRAMRWMREGEARRRRTLQRELEVQRMLEEESRRRKESIQRGIAERNRLRREAFERRQRGASSHGYRRVSVSLERSTEKRIPLPRYKSIEREAALRKENEVGFTTLQHIGNTALQEQERKRILLERKMRRGLVPMDHEEIQTHMHLVDSITAEATERARHRSRMQRRRCPYENEGIEGQERNEDPEGHVPSITEDNGARIRMMRQRSYAATIQRRLTAAVKQPKQCLQPGDSTRHHDIRPPATSAASSTPGPLHRRPLVMSNSNAIASTRKRTIARIREYRRKRSPSLITGLNSEAAPSGPDPSVERRLAAVRNANEYISSGVHRELAIKRHVTRRREGGQNTGERSRCKKSEGPTNEGCLITYMSPAEKANNNRYVSVVRAKITTLSRFTKGIFSNCRNSSSSVENVDDGNRVLPPILHHVNK</sequence>
<dbReference type="AlphaFoldDB" id="A0A7J6QAI2"/>
<proteinExistence type="predicted"/>
<feature type="region of interest" description="Disordered" evidence="1">
    <location>
        <begin position="599"/>
        <end position="625"/>
    </location>
</feature>
<evidence type="ECO:0000313" key="3">
    <source>
        <dbReference type="EMBL" id="KAF4704686.1"/>
    </source>
</evidence>
<feature type="compositionally biased region" description="Basic residues" evidence="1">
    <location>
        <begin position="188"/>
        <end position="197"/>
    </location>
</feature>
<feature type="compositionally biased region" description="Polar residues" evidence="1">
    <location>
        <begin position="104"/>
        <end position="120"/>
    </location>
</feature>
<evidence type="ECO:0000256" key="1">
    <source>
        <dbReference type="SAM" id="MobiDB-lite"/>
    </source>
</evidence>
<feature type="region of interest" description="Disordered" evidence="1">
    <location>
        <begin position="168"/>
        <end position="266"/>
    </location>
</feature>
<feature type="compositionally biased region" description="Basic and acidic residues" evidence="1">
    <location>
        <begin position="168"/>
        <end position="187"/>
    </location>
</feature>
<evidence type="ECO:0000313" key="5">
    <source>
        <dbReference type="Proteomes" id="UP000574390"/>
    </source>
</evidence>
<name>A0A7J6QAI2_PEROL</name>
<protein>
    <submittedName>
        <fullName evidence="3">Uncharacterized protein</fullName>
    </submittedName>
</protein>
<feature type="region of interest" description="Disordered" evidence="1">
    <location>
        <begin position="488"/>
        <end position="530"/>
    </location>
</feature>
<feature type="compositionally biased region" description="Basic and acidic residues" evidence="1">
    <location>
        <begin position="253"/>
        <end position="266"/>
    </location>
</feature>
<accession>A0A7J6QAI2</accession>
<feature type="region of interest" description="Disordered" evidence="1">
    <location>
        <begin position="29"/>
        <end position="126"/>
    </location>
</feature>
<dbReference type="OrthoDB" id="10404303at2759"/>
<dbReference type="Proteomes" id="UP000541610">
    <property type="component" value="Unassembled WGS sequence"/>
</dbReference>
<evidence type="ECO:0000313" key="4">
    <source>
        <dbReference type="Proteomes" id="UP000541610"/>
    </source>
</evidence>
<reference evidence="4 5" key="1">
    <citation type="submission" date="2020-04" db="EMBL/GenBank/DDBJ databases">
        <title>Perkinsus olseni comparative genomics.</title>
        <authorList>
            <person name="Bogema D.R."/>
        </authorList>
    </citation>
    <scope>NUCLEOTIDE SEQUENCE [LARGE SCALE GENOMIC DNA]</scope>
    <source>
        <strain evidence="2">00978-12</strain>
        <strain evidence="3">ATCC PRA-205</strain>
    </source>
</reference>
<feature type="region of interest" description="Disordered" evidence="1">
    <location>
        <begin position="441"/>
        <end position="468"/>
    </location>
</feature>
<feature type="compositionally biased region" description="Basic and acidic residues" evidence="1">
    <location>
        <begin position="447"/>
        <end position="456"/>
    </location>
</feature>